<evidence type="ECO:0000313" key="3">
    <source>
        <dbReference type="Proteomes" id="UP001222027"/>
    </source>
</evidence>
<accession>A0AAV8RHP9</accession>
<sequence>MSFSFLFYPLCNRPSSCHSGAGAALHTALAGAQPAASALLDTCPAPADRNPGPDPEPRLGTYVVRVPKDPQVYRVPPPENAKLAERYRNQNKSRRRGSPCLKWILGVAFLVLLLNRGCHRHFLLRGKPWGSDVHSPASLRQESPQHHGSAPEAGV</sequence>
<dbReference type="AlphaFoldDB" id="A0AAV8RHP9"/>
<evidence type="ECO:0000313" key="2">
    <source>
        <dbReference type="EMBL" id="KAJ8498551.1"/>
    </source>
</evidence>
<protein>
    <submittedName>
        <fullName evidence="2">Uncharacterized protein</fullName>
    </submittedName>
</protein>
<gene>
    <name evidence="2" type="ORF">OPV22_009103</name>
</gene>
<evidence type="ECO:0000256" key="1">
    <source>
        <dbReference type="SAM" id="MobiDB-lite"/>
    </source>
</evidence>
<keyword evidence="3" id="KW-1185">Reference proteome</keyword>
<feature type="region of interest" description="Disordered" evidence="1">
    <location>
        <begin position="133"/>
        <end position="155"/>
    </location>
</feature>
<comment type="caution">
    <text evidence="2">The sequence shown here is derived from an EMBL/GenBank/DDBJ whole genome shotgun (WGS) entry which is preliminary data.</text>
</comment>
<organism evidence="2 3">
    <name type="scientific">Ensete ventricosum</name>
    <name type="common">Abyssinian banana</name>
    <name type="synonym">Musa ensete</name>
    <dbReference type="NCBI Taxonomy" id="4639"/>
    <lineage>
        <taxon>Eukaryota</taxon>
        <taxon>Viridiplantae</taxon>
        <taxon>Streptophyta</taxon>
        <taxon>Embryophyta</taxon>
        <taxon>Tracheophyta</taxon>
        <taxon>Spermatophyta</taxon>
        <taxon>Magnoliopsida</taxon>
        <taxon>Liliopsida</taxon>
        <taxon>Zingiberales</taxon>
        <taxon>Musaceae</taxon>
        <taxon>Ensete</taxon>
    </lineage>
</organism>
<dbReference type="Proteomes" id="UP001222027">
    <property type="component" value="Unassembled WGS sequence"/>
</dbReference>
<dbReference type="EMBL" id="JAQQAF010000003">
    <property type="protein sequence ID" value="KAJ8498551.1"/>
    <property type="molecule type" value="Genomic_DNA"/>
</dbReference>
<reference evidence="2 3" key="1">
    <citation type="submission" date="2022-12" db="EMBL/GenBank/DDBJ databases">
        <title>Chromosome-scale assembly of the Ensete ventricosum genome.</title>
        <authorList>
            <person name="Dussert Y."/>
            <person name="Stocks J."/>
            <person name="Wendawek A."/>
            <person name="Woldeyes F."/>
            <person name="Nichols R.A."/>
            <person name="Borrell J.S."/>
        </authorList>
    </citation>
    <scope>NUCLEOTIDE SEQUENCE [LARGE SCALE GENOMIC DNA]</scope>
    <source>
        <strain evidence="3">cv. Maze</strain>
        <tissue evidence="2">Seeds</tissue>
    </source>
</reference>
<name>A0AAV8RHP9_ENSVE</name>
<proteinExistence type="predicted"/>